<proteinExistence type="predicted"/>
<name>A0ABN6I0G4_9HELI</name>
<keyword evidence="2" id="KW-1185">Reference proteome</keyword>
<organism evidence="1 2">
    <name type="scientific">Helicobacter gastrocanis</name>
    <dbReference type="NCBI Taxonomy" id="2849641"/>
    <lineage>
        <taxon>Bacteria</taxon>
        <taxon>Pseudomonadati</taxon>
        <taxon>Campylobacterota</taxon>
        <taxon>Epsilonproteobacteria</taxon>
        <taxon>Campylobacterales</taxon>
        <taxon>Helicobacteraceae</taxon>
        <taxon>Helicobacter</taxon>
    </lineage>
</organism>
<sequence length="95" mass="11390">MHVLRARNGEKSREMGLRPFFLNKHRNLLKDGSIMQEIAKMEEYWYGTDEPRKYSLKSNQFYNVLATLESGYWEFFRCGLLYLLFREGKGLSKRT</sequence>
<accession>A0ABN6I0G4</accession>
<dbReference type="RefSeq" id="WP_260320633.1">
    <property type="nucleotide sequence ID" value="NZ_AP024814.1"/>
</dbReference>
<evidence type="ECO:0000313" key="1">
    <source>
        <dbReference type="EMBL" id="BCZ17100.1"/>
    </source>
</evidence>
<dbReference type="Proteomes" id="UP000826775">
    <property type="component" value="Chromosome"/>
</dbReference>
<evidence type="ECO:0000313" key="2">
    <source>
        <dbReference type="Proteomes" id="UP000826775"/>
    </source>
</evidence>
<reference evidence="1 2" key="1">
    <citation type="submission" date="2021-07" db="EMBL/GenBank/DDBJ databases">
        <title>Novel Helicobacter sp. Isolated from a dog.</title>
        <authorList>
            <person name="Rimbara E."/>
            <person name="Suzuki M."/>
        </authorList>
    </citation>
    <scope>NUCLEOTIDE SEQUENCE [LARGE SCALE GENOMIC DNA]</scope>
    <source>
        <strain evidence="2">NHP19-003</strain>
    </source>
</reference>
<gene>
    <name evidence="1" type="ORF">NHP190003_03820</name>
</gene>
<dbReference type="EMBL" id="AP024814">
    <property type="protein sequence ID" value="BCZ17100.1"/>
    <property type="molecule type" value="Genomic_DNA"/>
</dbReference>
<protein>
    <submittedName>
        <fullName evidence="1">Uncharacterized protein</fullName>
    </submittedName>
</protein>